<dbReference type="InterPro" id="IPR011852">
    <property type="entry name" value="TRAP_TAXI"/>
</dbReference>
<dbReference type="EMBL" id="CACVAU010000053">
    <property type="protein sequence ID" value="CAA6818167.1"/>
    <property type="molecule type" value="Genomic_DNA"/>
</dbReference>
<protein>
    <submittedName>
        <fullName evidence="3">Immunogenic protein</fullName>
    </submittedName>
</protein>
<keyword evidence="2" id="KW-1133">Transmembrane helix</keyword>
<evidence type="ECO:0000313" key="3">
    <source>
        <dbReference type="EMBL" id="CAA6818167.1"/>
    </source>
</evidence>
<keyword evidence="2" id="KW-0812">Transmembrane</keyword>
<reference evidence="3" key="1">
    <citation type="submission" date="2020-01" db="EMBL/GenBank/DDBJ databases">
        <authorList>
            <person name="Meier V. D."/>
            <person name="Meier V D."/>
        </authorList>
    </citation>
    <scope>NUCLEOTIDE SEQUENCE</scope>
    <source>
        <strain evidence="3">HLG_WM_MAG_05</strain>
    </source>
</reference>
<evidence type="ECO:0000256" key="1">
    <source>
        <dbReference type="SAM" id="Coils"/>
    </source>
</evidence>
<dbReference type="SUPFAM" id="SSF53850">
    <property type="entry name" value="Periplasmic binding protein-like II"/>
    <property type="match status" value="1"/>
</dbReference>
<name>A0A6S6TJ12_9BACT</name>
<dbReference type="Pfam" id="PF16868">
    <property type="entry name" value="NMT1_3"/>
    <property type="match status" value="1"/>
</dbReference>
<proteinExistence type="predicted"/>
<dbReference type="PANTHER" id="PTHR42941">
    <property type="entry name" value="SLL1037 PROTEIN"/>
    <property type="match status" value="1"/>
</dbReference>
<organism evidence="3">
    <name type="scientific">uncultured Sulfurovum sp</name>
    <dbReference type="NCBI Taxonomy" id="269237"/>
    <lineage>
        <taxon>Bacteria</taxon>
        <taxon>Pseudomonadati</taxon>
        <taxon>Campylobacterota</taxon>
        <taxon>Epsilonproteobacteria</taxon>
        <taxon>Campylobacterales</taxon>
        <taxon>Sulfurovaceae</taxon>
        <taxon>Sulfurovum</taxon>
        <taxon>environmental samples</taxon>
    </lineage>
</organism>
<evidence type="ECO:0000256" key="2">
    <source>
        <dbReference type="SAM" id="Phobius"/>
    </source>
</evidence>
<dbReference type="AlphaFoldDB" id="A0A6S6TJ12"/>
<feature type="coiled-coil region" evidence="1">
    <location>
        <begin position="366"/>
        <end position="393"/>
    </location>
</feature>
<sequence>MKTLKLILIFIILLLLPLLYVALDSNNHKKVISIAIGSKVDAYNEYAKEYAKEFKKEGVHLNLVETKGSVDAQEKLLKGEVDFAFVQGGTEKKDILALANIMIEPIWIFYKGRKITDLKSLKGKRIAICEKGSGILPVTLDLLDLVGINGFNSKLLHVPSQSAYNHLEKNEIDAMFYIASADAPFLKRLMTMPNVHLMNFSASESYKQFFVKRDKYFDIVTLHENAFDMKQHIPRKRYKLLAKHTLLATYNASDELVRLMLKIANRVHRKVGVFHKENDFPNASLLKVQQHKASKEYFREKIHYYESNFSFWIAQSLNKLHDYTLRFIFPLVALFAFFIEVMVPAFNLYGQRKINAWYDKVNEIDNKIATVNLKHAKERREKLKRILAEIRSTDDISANHMADFYTLQNQIVNILDALDKRIKTLHQGQKNF</sequence>
<keyword evidence="1" id="KW-0175">Coiled coil</keyword>
<dbReference type="Gene3D" id="3.40.190.10">
    <property type="entry name" value="Periplasmic binding protein-like II"/>
    <property type="match status" value="2"/>
</dbReference>
<keyword evidence="2" id="KW-0472">Membrane</keyword>
<accession>A0A6S6TJ12</accession>
<gene>
    <name evidence="3" type="ORF">HELGO_WM17445</name>
</gene>
<feature type="transmembrane region" description="Helical" evidence="2">
    <location>
        <begin position="327"/>
        <end position="350"/>
    </location>
</feature>
<dbReference type="PANTHER" id="PTHR42941:SF1">
    <property type="entry name" value="SLL1037 PROTEIN"/>
    <property type="match status" value="1"/>
</dbReference>